<dbReference type="GO" id="GO:0005829">
    <property type="term" value="C:cytosol"/>
    <property type="evidence" value="ECO:0007669"/>
    <property type="project" value="TreeGrafter"/>
</dbReference>
<proteinExistence type="inferred from homology"/>
<feature type="binding site" evidence="8">
    <location>
        <begin position="212"/>
        <end position="213"/>
    </location>
    <ligand>
        <name>substrate</name>
    </ligand>
</feature>
<feature type="binding site" evidence="8">
    <location>
        <position position="74"/>
    </location>
    <ligand>
        <name>substrate</name>
    </ligand>
</feature>
<feature type="binding site" evidence="8">
    <location>
        <position position="159"/>
    </location>
    <ligand>
        <name>substrate</name>
    </ligand>
</feature>
<evidence type="ECO:0000256" key="8">
    <source>
        <dbReference type="HAMAP-Rule" id="MF_00197"/>
    </source>
</evidence>
<evidence type="ECO:0000256" key="4">
    <source>
        <dbReference type="ARBA" id="ARBA00022605"/>
    </source>
</evidence>
<feature type="active site" description="Proton acceptor" evidence="8">
    <location>
        <position position="221"/>
    </location>
</feature>
<keyword evidence="8" id="KW-0963">Cytoplasm</keyword>
<feature type="binding site" evidence="8">
    <location>
        <begin position="84"/>
        <end position="85"/>
    </location>
    <ligand>
        <name>substrate</name>
    </ligand>
</feature>
<comment type="function">
    <text evidence="8">Catalyzes the stereoinversion of LL-2,6-diaminopimelate (L,L-DAP) to meso-diaminopimelate (meso-DAP), a precursor of L-lysine and an essential component of the bacterial peptidoglycan.</text>
</comment>
<dbReference type="GO" id="GO:0009089">
    <property type="term" value="P:lysine biosynthetic process via diaminopimelate"/>
    <property type="evidence" value="ECO:0007669"/>
    <property type="project" value="UniProtKB-UniRule"/>
</dbReference>
<keyword evidence="4 8" id="KW-0028">Amino-acid biosynthesis</keyword>
<feature type="binding site" evidence="8">
    <location>
        <begin position="222"/>
        <end position="223"/>
    </location>
    <ligand>
        <name>substrate</name>
    </ligand>
</feature>
<feature type="binding site" evidence="8">
    <location>
        <position position="194"/>
    </location>
    <ligand>
        <name>substrate</name>
    </ligand>
</feature>
<dbReference type="PANTHER" id="PTHR31689">
    <property type="entry name" value="DIAMINOPIMELATE EPIMERASE, CHLOROPLASTIC"/>
    <property type="match status" value="1"/>
</dbReference>
<comment type="pathway">
    <text evidence="1 8">Amino-acid biosynthesis; L-lysine biosynthesis via DAP pathway; DL-2,6-diaminopimelate from LL-2,6-diaminopimelate: step 1/1.</text>
</comment>
<comment type="catalytic activity">
    <reaction evidence="7 8">
        <text>(2S,6S)-2,6-diaminopimelate = meso-2,6-diaminopimelate</text>
        <dbReference type="Rhea" id="RHEA:15393"/>
        <dbReference type="ChEBI" id="CHEBI:57609"/>
        <dbReference type="ChEBI" id="CHEBI:57791"/>
        <dbReference type="EC" id="5.1.1.7"/>
    </reaction>
</comment>
<sequence length="277" mass="29382">MNLTIPFAKGHATENDFIIIPDEQAQIDLTPEQVVQLCDRRAGIGADGILRVVKAAAIEDSTVDPDLWFMDYRNADGSLAEMCGNGVRLFAHWLYSRGLVDAKSFDIGTRAGERHVDILEADQHAAEVRVDMGTPEVTGLSTCDIDGQVFAGLGVDMGNPHLACVVPGLSAASLAEMELRAPAFDQDFFPHGVNVEIVTELEEDSVSMRVWERGVGETRSCGTGTVAAACAALADAGLGEGTVRVKVPGGEVEVQIFDDGSTLTGPSKIIALGEVEI</sequence>
<name>A0A160PRJ6_9CORY</name>
<evidence type="ECO:0000256" key="2">
    <source>
        <dbReference type="ARBA" id="ARBA00010219"/>
    </source>
</evidence>
<gene>
    <name evidence="8 10" type="primary">dapF</name>
    <name evidence="10" type="ORF">N24_2014</name>
</gene>
<dbReference type="UniPathway" id="UPA00034">
    <property type="reaction ID" value="UER00025"/>
</dbReference>
<evidence type="ECO:0000256" key="3">
    <source>
        <dbReference type="ARBA" id="ARBA00013080"/>
    </source>
</evidence>
<dbReference type="EMBL" id="AP017369">
    <property type="protein sequence ID" value="BAU96276.1"/>
    <property type="molecule type" value="Genomic_DNA"/>
</dbReference>
<dbReference type="AlphaFoldDB" id="A0A160PRJ6"/>
<dbReference type="Pfam" id="PF01678">
    <property type="entry name" value="DAP_epimerase"/>
    <property type="match status" value="2"/>
</dbReference>
<evidence type="ECO:0000256" key="6">
    <source>
        <dbReference type="ARBA" id="ARBA00023235"/>
    </source>
</evidence>
<feature type="active site" evidence="9">
    <location>
        <position position="83"/>
    </location>
</feature>
<evidence type="ECO:0000313" key="10">
    <source>
        <dbReference type="EMBL" id="BAU96276.1"/>
    </source>
</evidence>
<protein>
    <recommendedName>
        <fullName evidence="3 8">Diaminopimelate epimerase</fullName>
        <shortName evidence="8">DAP epimerase</shortName>
        <ecNumber evidence="3 8">5.1.1.7</ecNumber>
    </recommendedName>
    <alternativeName>
        <fullName evidence="8">PLP-independent amino acid racemase</fullName>
    </alternativeName>
</protein>
<dbReference type="PROSITE" id="PS01326">
    <property type="entry name" value="DAP_EPIMERASE"/>
    <property type="match status" value="1"/>
</dbReference>
<evidence type="ECO:0000256" key="7">
    <source>
        <dbReference type="ARBA" id="ARBA00051712"/>
    </source>
</evidence>
<dbReference type="HAMAP" id="MF_00197">
    <property type="entry name" value="DAP_epimerase"/>
    <property type="match status" value="1"/>
</dbReference>
<dbReference type="Gene3D" id="3.10.310.10">
    <property type="entry name" value="Diaminopimelate Epimerase, Chain A, domain 1"/>
    <property type="match status" value="2"/>
</dbReference>
<keyword evidence="5 8" id="KW-0457">Lysine biosynthesis</keyword>
<dbReference type="PANTHER" id="PTHR31689:SF0">
    <property type="entry name" value="DIAMINOPIMELATE EPIMERASE"/>
    <property type="match status" value="1"/>
</dbReference>
<feature type="active site" description="Proton donor" evidence="8">
    <location>
        <position position="83"/>
    </location>
</feature>
<dbReference type="NCBIfam" id="TIGR00652">
    <property type="entry name" value="DapF"/>
    <property type="match status" value="1"/>
</dbReference>
<evidence type="ECO:0000256" key="1">
    <source>
        <dbReference type="ARBA" id="ARBA00005196"/>
    </source>
</evidence>
<evidence type="ECO:0000313" key="11">
    <source>
        <dbReference type="Proteomes" id="UP000218244"/>
    </source>
</evidence>
<accession>A0A160PRJ6</accession>
<comment type="subcellular location">
    <subcellularLocation>
        <location evidence="8">Cytoplasm</location>
    </subcellularLocation>
</comment>
<organism evidence="10 11">
    <name type="scientific">Corynebacterium suranareeae</name>
    <dbReference type="NCBI Taxonomy" id="2506452"/>
    <lineage>
        <taxon>Bacteria</taxon>
        <taxon>Bacillati</taxon>
        <taxon>Actinomycetota</taxon>
        <taxon>Actinomycetes</taxon>
        <taxon>Mycobacteriales</taxon>
        <taxon>Corynebacteriaceae</taxon>
        <taxon>Corynebacterium</taxon>
    </lineage>
</organism>
<dbReference type="InterPro" id="IPR018510">
    <property type="entry name" value="DAP_epimerase_AS"/>
</dbReference>
<dbReference type="InterPro" id="IPR001653">
    <property type="entry name" value="DAP_epimerase_DapF"/>
</dbReference>
<feature type="site" description="Could be important to modulate the pK values of the two catalytic cysteine residues" evidence="8">
    <location>
        <position position="212"/>
    </location>
</feature>
<dbReference type="RefSeq" id="WP_096456639.1">
    <property type="nucleotide sequence ID" value="NZ_AP017369.1"/>
</dbReference>
<dbReference type="Proteomes" id="UP000218244">
    <property type="component" value="Chromosome"/>
</dbReference>
<evidence type="ECO:0000256" key="9">
    <source>
        <dbReference type="PROSITE-ProRule" id="PRU10125"/>
    </source>
</evidence>
<evidence type="ECO:0000256" key="5">
    <source>
        <dbReference type="ARBA" id="ARBA00023154"/>
    </source>
</evidence>
<dbReference type="GO" id="GO:0008837">
    <property type="term" value="F:diaminopimelate epimerase activity"/>
    <property type="evidence" value="ECO:0007669"/>
    <property type="project" value="UniProtKB-UniRule"/>
</dbReference>
<feature type="binding site" evidence="8">
    <location>
        <position position="15"/>
    </location>
    <ligand>
        <name>substrate</name>
    </ligand>
</feature>
<dbReference type="KEGG" id="csur:N24_2014"/>
<keyword evidence="11" id="KW-1185">Reference proteome</keyword>
<dbReference type="SUPFAM" id="SSF54506">
    <property type="entry name" value="Diaminopimelate epimerase-like"/>
    <property type="match status" value="2"/>
</dbReference>
<dbReference type="EC" id="5.1.1.7" evidence="3 8"/>
<comment type="caution">
    <text evidence="8">Lacks conserved residue(s) required for the propagation of feature annotation.</text>
</comment>
<keyword evidence="6 8" id="KW-0413">Isomerase</keyword>
<reference evidence="10 11" key="1">
    <citation type="submission" date="2016-02" db="EMBL/GenBank/DDBJ databases">
        <title>Corynebacterium glutamicum N24 whole genome sequencing project.</title>
        <authorList>
            <person name="Matsutani M."/>
            <person name="Nangtapong N."/>
            <person name="Yakushi T."/>
            <person name="Matsushita K."/>
        </authorList>
    </citation>
    <scope>NUCLEOTIDE SEQUENCE [LARGE SCALE GENOMIC DNA]</scope>
    <source>
        <strain evidence="10 11">N24</strain>
    </source>
</reference>
<comment type="subunit">
    <text evidence="8">Homodimer.</text>
</comment>
<feature type="site" description="Could be important to modulate the pK values of the two catalytic cysteine residues" evidence="8">
    <location>
        <position position="161"/>
    </location>
</feature>
<comment type="similarity">
    <text evidence="2 8">Belongs to the diaminopimelate epimerase family.</text>
</comment>